<evidence type="ECO:0000313" key="4">
    <source>
        <dbReference type="Proteomes" id="UP000726737"/>
    </source>
</evidence>
<proteinExistence type="predicted"/>
<feature type="compositionally biased region" description="Low complexity" evidence="1">
    <location>
        <begin position="26"/>
        <end position="62"/>
    </location>
</feature>
<reference evidence="3" key="1">
    <citation type="journal article" date="2020" name="Fungal Divers.">
        <title>Resolving the Mortierellaceae phylogeny through synthesis of multi-gene phylogenetics and phylogenomics.</title>
        <authorList>
            <person name="Vandepol N."/>
            <person name="Liber J."/>
            <person name="Desiro A."/>
            <person name="Na H."/>
            <person name="Kennedy M."/>
            <person name="Barry K."/>
            <person name="Grigoriev I.V."/>
            <person name="Miller A.N."/>
            <person name="O'Donnell K."/>
            <person name="Stajich J.E."/>
            <person name="Bonito G."/>
        </authorList>
    </citation>
    <scope>NUCLEOTIDE SEQUENCE</scope>
    <source>
        <strain evidence="3">KOD948</strain>
    </source>
</reference>
<keyword evidence="3" id="KW-0251">Elongation factor</keyword>
<feature type="non-terminal residue" evidence="3">
    <location>
        <position position="1"/>
    </location>
</feature>
<dbReference type="InterPro" id="IPR057934">
    <property type="entry name" value="KOW_Spt5_7"/>
</dbReference>
<comment type="caution">
    <text evidence="3">The sequence shown here is derived from an EMBL/GenBank/DDBJ whole genome shotgun (WGS) entry which is preliminary data.</text>
</comment>
<protein>
    <submittedName>
        <fullName evidence="3">Transcription elongation factor SPT5</fullName>
    </submittedName>
</protein>
<evidence type="ECO:0000259" key="2">
    <source>
        <dbReference type="Pfam" id="PF23287"/>
    </source>
</evidence>
<feature type="domain" description="Spt5 KOW" evidence="2">
    <location>
        <begin position="227"/>
        <end position="277"/>
    </location>
</feature>
<dbReference type="AlphaFoldDB" id="A0A9P6TUN4"/>
<sequence length="281" mass="28126">TPAASGDWMSRSVPTPGPFGAPSPAPFSSYPYTPGPSSSYDSAPTPSSNNFPSTPAASSSLGSGTGQGGLGSSNGGPSSVATPGAAPAASSARMQSVPTPGANQMPQTPAGGPTAPMTPASHFPQTPFMPTGGDYSSAGQISGYGSSTGGSQGSSGPSYDWATTDIEVKVSAGKDGSSFEGGQYNDQTGKMIKVPARNALSSMALCDVRLLSDGKVLQIPVQFLKPVAPLKNDGVKVLAGEHRGALGTLMGVDVQDGIVSLRGENMYKVLTMSVLGKHLAD</sequence>
<feature type="compositionally biased region" description="Pro residues" evidence="1">
    <location>
        <begin position="15"/>
        <end position="25"/>
    </location>
</feature>
<dbReference type="Pfam" id="PF23287">
    <property type="entry name" value="KOW7_SPT5"/>
    <property type="match status" value="1"/>
</dbReference>
<organism evidence="3 4">
    <name type="scientific">Mortierella polycephala</name>
    <dbReference type="NCBI Taxonomy" id="41804"/>
    <lineage>
        <taxon>Eukaryota</taxon>
        <taxon>Fungi</taxon>
        <taxon>Fungi incertae sedis</taxon>
        <taxon>Mucoromycota</taxon>
        <taxon>Mortierellomycotina</taxon>
        <taxon>Mortierellomycetes</taxon>
        <taxon>Mortierellales</taxon>
        <taxon>Mortierellaceae</taxon>
        <taxon>Mortierella</taxon>
    </lineage>
</organism>
<feature type="region of interest" description="Disordered" evidence="1">
    <location>
        <begin position="1"/>
        <end position="160"/>
    </location>
</feature>
<accession>A0A9P6TUN4</accession>
<dbReference type="InterPro" id="IPR008991">
    <property type="entry name" value="Translation_prot_SH3-like_sf"/>
</dbReference>
<evidence type="ECO:0000313" key="3">
    <source>
        <dbReference type="EMBL" id="KAG0246459.1"/>
    </source>
</evidence>
<dbReference type="SUPFAM" id="SSF50104">
    <property type="entry name" value="Translation proteins SH3-like domain"/>
    <property type="match status" value="1"/>
</dbReference>
<feature type="compositionally biased region" description="Polar residues" evidence="1">
    <location>
        <begin position="93"/>
        <end position="104"/>
    </location>
</feature>
<dbReference type="GO" id="GO:0003746">
    <property type="term" value="F:translation elongation factor activity"/>
    <property type="evidence" value="ECO:0007669"/>
    <property type="project" value="UniProtKB-KW"/>
</dbReference>
<dbReference type="OrthoDB" id="28901at2759"/>
<evidence type="ECO:0000256" key="1">
    <source>
        <dbReference type="SAM" id="MobiDB-lite"/>
    </source>
</evidence>
<name>A0A9P6TUN4_9FUNG</name>
<feature type="compositionally biased region" description="Low complexity" evidence="1">
    <location>
        <begin position="75"/>
        <end position="92"/>
    </location>
</feature>
<dbReference type="Proteomes" id="UP000726737">
    <property type="component" value="Unassembled WGS sequence"/>
</dbReference>
<dbReference type="EMBL" id="JAAAJA010001775">
    <property type="protein sequence ID" value="KAG0246459.1"/>
    <property type="molecule type" value="Genomic_DNA"/>
</dbReference>
<feature type="compositionally biased region" description="Low complexity" evidence="1">
    <location>
        <begin position="105"/>
        <end position="120"/>
    </location>
</feature>
<keyword evidence="3" id="KW-0648">Protein biosynthesis</keyword>
<gene>
    <name evidence="3" type="primary">SUPT5H</name>
    <name evidence="3" type="ORF">BG011_002427</name>
</gene>
<feature type="compositionally biased region" description="Gly residues" evidence="1">
    <location>
        <begin position="63"/>
        <end position="74"/>
    </location>
</feature>
<keyword evidence="4" id="KW-1185">Reference proteome</keyword>